<dbReference type="SUPFAM" id="SSF47413">
    <property type="entry name" value="lambda repressor-like DNA-binding domains"/>
    <property type="match status" value="1"/>
</dbReference>
<dbReference type="InterPro" id="IPR001387">
    <property type="entry name" value="Cro/C1-type_HTH"/>
</dbReference>
<dbReference type="InterPro" id="IPR010982">
    <property type="entry name" value="Lambda_DNA-bd_dom_sf"/>
</dbReference>
<dbReference type="PROSITE" id="PS50943">
    <property type="entry name" value="HTH_CROC1"/>
    <property type="match status" value="1"/>
</dbReference>
<dbReference type="InterPro" id="IPR018874">
    <property type="entry name" value="Phage_Mx8_p63_C"/>
</dbReference>
<feature type="domain" description="HTH cro/C1-type" evidence="2">
    <location>
        <begin position="14"/>
        <end position="68"/>
    </location>
</feature>
<sequence>MSVHNDPISPADFLNQRIQENKLTAYKLSRETGLPQSRLSEILSSKRRITTETALALSQYFRESPDVWMSIQAKWDINESQKDGSHRVLAHGTLKLGPFANIPCYVLDDSTRVISAKEFSGILQIGTSYANASKLANLLDHPMLKSQKIKDLIKRVSKPLKFINEKGIVAYGYDGNIIVDYCKALLDVRRQTRGQVSKVLLKAADMAEAMILSLAELGIQALIDEATGYQLVRHRDELQNLFDRFFRKNYAAWAKTFPDEYYQNLFRLKAWKWSALSSKRPPVVGKLTKDIVYERLDEDVLLELERLNPANDKGRRKVKHHQWLTEEIGHPRLAGHLYAVIGLMRGQNNWESFYHLLQLSFPKKNEHVQLELADLGNT</sequence>
<accession>A0A842HH42</accession>
<dbReference type="InterPro" id="IPR013430">
    <property type="entry name" value="Toxin_antidote_HigA"/>
</dbReference>
<name>A0A842HH42_9BACT</name>
<evidence type="ECO:0000256" key="1">
    <source>
        <dbReference type="ARBA" id="ARBA00023125"/>
    </source>
</evidence>
<organism evidence="3 4">
    <name type="scientific">Ruficoccus amylovorans</name>
    <dbReference type="NCBI Taxonomy" id="1804625"/>
    <lineage>
        <taxon>Bacteria</taxon>
        <taxon>Pseudomonadati</taxon>
        <taxon>Verrucomicrobiota</taxon>
        <taxon>Opitutia</taxon>
        <taxon>Puniceicoccales</taxon>
        <taxon>Cerasicoccaceae</taxon>
        <taxon>Ruficoccus</taxon>
    </lineage>
</organism>
<keyword evidence="1" id="KW-0238">DNA-binding</keyword>
<reference evidence="3 4" key="1">
    <citation type="submission" date="2020-07" db="EMBL/GenBank/DDBJ databases">
        <authorList>
            <person name="Feng X."/>
        </authorList>
    </citation>
    <scope>NUCLEOTIDE SEQUENCE [LARGE SCALE GENOMIC DNA]</scope>
    <source>
        <strain evidence="3 4">JCM31066</strain>
    </source>
</reference>
<dbReference type="GO" id="GO:0003677">
    <property type="term" value="F:DNA binding"/>
    <property type="evidence" value="ECO:0007669"/>
    <property type="project" value="UniProtKB-KW"/>
</dbReference>
<dbReference type="Gene3D" id="1.10.260.40">
    <property type="entry name" value="lambda repressor-like DNA-binding domains"/>
    <property type="match status" value="1"/>
</dbReference>
<evidence type="ECO:0000313" key="3">
    <source>
        <dbReference type="EMBL" id="MBC2594867.1"/>
    </source>
</evidence>
<dbReference type="SMART" id="SM00530">
    <property type="entry name" value="HTH_XRE"/>
    <property type="match status" value="1"/>
</dbReference>
<proteinExistence type="predicted"/>
<dbReference type="Proteomes" id="UP000546464">
    <property type="component" value="Unassembled WGS sequence"/>
</dbReference>
<dbReference type="NCBIfam" id="TIGR02607">
    <property type="entry name" value="antidote_HigA"/>
    <property type="match status" value="1"/>
</dbReference>
<evidence type="ECO:0000259" key="2">
    <source>
        <dbReference type="PROSITE" id="PS50943"/>
    </source>
</evidence>
<dbReference type="Pfam" id="PF10546">
    <property type="entry name" value="P63C"/>
    <property type="match status" value="1"/>
</dbReference>
<keyword evidence="4" id="KW-1185">Reference proteome</keyword>
<dbReference type="AlphaFoldDB" id="A0A842HH42"/>
<dbReference type="RefSeq" id="WP_185675827.1">
    <property type="nucleotide sequence ID" value="NZ_JACHVB010000034.1"/>
</dbReference>
<dbReference type="PANTHER" id="PTHR36924:SF1">
    <property type="entry name" value="ANTITOXIN HIGA-1"/>
    <property type="match status" value="1"/>
</dbReference>
<evidence type="ECO:0000313" key="4">
    <source>
        <dbReference type="Proteomes" id="UP000546464"/>
    </source>
</evidence>
<dbReference type="EMBL" id="JACHVB010000034">
    <property type="protein sequence ID" value="MBC2594867.1"/>
    <property type="molecule type" value="Genomic_DNA"/>
</dbReference>
<protein>
    <submittedName>
        <fullName evidence="3">HigA family addiction module antidote protein</fullName>
    </submittedName>
</protein>
<dbReference type="PANTHER" id="PTHR36924">
    <property type="entry name" value="ANTITOXIN HIGA-1"/>
    <property type="match status" value="1"/>
</dbReference>
<dbReference type="Pfam" id="PF01381">
    <property type="entry name" value="HTH_3"/>
    <property type="match status" value="1"/>
</dbReference>
<gene>
    <name evidence="3" type="ORF">H5P28_11415</name>
</gene>
<comment type="caution">
    <text evidence="3">The sequence shown here is derived from an EMBL/GenBank/DDBJ whole genome shotgun (WGS) entry which is preliminary data.</text>
</comment>